<keyword evidence="2" id="KW-0732">Signal</keyword>
<evidence type="ECO:0000256" key="1">
    <source>
        <dbReference type="SAM" id="MobiDB-lite"/>
    </source>
</evidence>
<evidence type="ECO:0000256" key="2">
    <source>
        <dbReference type="SAM" id="SignalP"/>
    </source>
</evidence>
<name>A0AAN7TXS0_9MYCE</name>
<keyword evidence="5" id="KW-1185">Reference proteome</keyword>
<dbReference type="PANTHER" id="PTHR38746:SF2">
    <property type="entry name" value="CARBOHYDRATE BINDING DOMAIN-CONTAINING PROTEIN"/>
    <property type="match status" value="1"/>
</dbReference>
<protein>
    <recommendedName>
        <fullName evidence="3">Carbohydrate binding domain-containing protein</fullName>
    </recommendedName>
</protein>
<proteinExistence type="predicted"/>
<dbReference type="GO" id="GO:0030246">
    <property type="term" value="F:carbohydrate binding"/>
    <property type="evidence" value="ECO:0007669"/>
    <property type="project" value="InterPro"/>
</dbReference>
<evidence type="ECO:0000313" key="5">
    <source>
        <dbReference type="Proteomes" id="UP001344447"/>
    </source>
</evidence>
<dbReference type="Proteomes" id="UP001344447">
    <property type="component" value="Unassembled WGS sequence"/>
</dbReference>
<accession>A0AAN7TXS0</accession>
<evidence type="ECO:0000259" key="3">
    <source>
        <dbReference type="SMART" id="SM01063"/>
    </source>
</evidence>
<feature type="signal peptide" evidence="2">
    <location>
        <begin position="1"/>
        <end position="22"/>
    </location>
</feature>
<organism evidence="4 5">
    <name type="scientific">Dictyostelium firmibasis</name>
    <dbReference type="NCBI Taxonomy" id="79012"/>
    <lineage>
        <taxon>Eukaryota</taxon>
        <taxon>Amoebozoa</taxon>
        <taxon>Evosea</taxon>
        <taxon>Eumycetozoa</taxon>
        <taxon>Dictyostelia</taxon>
        <taxon>Dictyosteliales</taxon>
        <taxon>Dictyosteliaceae</taxon>
        <taxon>Dictyostelium</taxon>
    </lineage>
</organism>
<dbReference type="SMART" id="SM01063">
    <property type="entry name" value="CBM49"/>
    <property type="match status" value="1"/>
</dbReference>
<feature type="region of interest" description="Disordered" evidence="1">
    <location>
        <begin position="171"/>
        <end position="199"/>
    </location>
</feature>
<evidence type="ECO:0000313" key="4">
    <source>
        <dbReference type="EMBL" id="KAK5581889.1"/>
    </source>
</evidence>
<comment type="caution">
    <text evidence="4">The sequence shown here is derived from an EMBL/GenBank/DDBJ whole genome shotgun (WGS) entry which is preliminary data.</text>
</comment>
<dbReference type="InterPro" id="IPR019028">
    <property type="entry name" value="CBM_49"/>
</dbReference>
<dbReference type="AlphaFoldDB" id="A0AAN7TXS0"/>
<feature type="chain" id="PRO_5042976184" description="Carbohydrate binding domain-containing protein" evidence="2">
    <location>
        <begin position="23"/>
        <end position="293"/>
    </location>
</feature>
<reference evidence="4 5" key="1">
    <citation type="submission" date="2023-11" db="EMBL/GenBank/DDBJ databases">
        <title>Dfirmibasis_genome.</title>
        <authorList>
            <person name="Edelbroek B."/>
            <person name="Kjellin J."/>
            <person name="Jerlstrom-Hultqvist J."/>
            <person name="Soderbom F."/>
        </authorList>
    </citation>
    <scope>NUCLEOTIDE SEQUENCE [LARGE SCALE GENOMIC DNA]</scope>
    <source>
        <strain evidence="4 5">TNS-C-14</strain>
    </source>
</reference>
<dbReference type="Pfam" id="PF09478">
    <property type="entry name" value="CBM49"/>
    <property type="match status" value="1"/>
</dbReference>
<dbReference type="EMBL" id="JAVFKY010000001">
    <property type="protein sequence ID" value="KAK5581889.1"/>
    <property type="molecule type" value="Genomic_DNA"/>
</dbReference>
<sequence>MRFFIALIVIVLSLFLLKSCEANGPTPQRCKDSLLTYFVNNQNNGIQISYVDPSGKIIYARGNSMTAPLFSTDLSNTDGYIALSSINQDCFDGKTQPFSDQNTVEGFYDSRSFRITRDGQVTINNEGRSRVFNITDCSTNVFNGYSDDGRLYAFHIASKIRYLAVASQCSSQTTPPPPITSQPSTSSGSGSGSGNIGDAKIDSTINSRWNDNGVDYMDLSLTIINNGEKDITQLSFSSDISLRDLKSAWGIFANSLTDYSLPNNVVISPSSIYHFSLIAVGTTKPIFKVTSIN</sequence>
<gene>
    <name evidence="4" type="ORF">RB653_003469</name>
</gene>
<feature type="domain" description="Carbohydrate binding" evidence="3">
    <location>
        <begin position="199"/>
        <end position="282"/>
    </location>
</feature>
<dbReference type="PANTHER" id="PTHR38746">
    <property type="entry name" value="CBM49 DOMAIN-CONTAINING PROTEIN-RELATED"/>
    <property type="match status" value="1"/>
</dbReference>